<sequence length="549" mass="60759">MKNVLLLFFVFTCVFVSHGQTKKPHGNVVITSDKNSTQIQAKSNGELHVNVSPKDVLKFKSDGLVKYSDFGAKGDGKTDDMNAIAGAHAFANQHSLKVKADNNAKYFISGKERTAYIQTDTDFGTATFIIDDTNVENLKASIFIVNSNLESFKLEGITSLKRGQKKIDVSLPTASLVTVTNANVKHYIRYGLNQDNGSSQTDIFVVDKNGKVDMDAPIIWDFDEITEITALPIDDKTLNIKGGRFVTIANQDESKYNYYSRNIAIMRSNVIVDGLRHEVTKEGEHGAPYGGFLTIRNCSYVTVKNTVLTGHKTYHTTGSAGKPVSMGTYDILVGNSLNVSFINCSQTNDIDDRTYWGIMGSNYCKNLLFDSCTFSRFDAHKGVANATIRNSTLGHMGINAIGSGTLLLENSTLRGRSLVNLRSDYGSTWQGELIIRNCIFIPNGGKESNAALISGSYSGQHDFGYTSYMPEKITIENLQIDDSNHPENYQGPAIFTNFNSKNIDDSYQEKYPYVKTKKVILKDVTTKSGKSLRVSDNPYMFKDVKVVRK</sequence>
<reference evidence="1 2" key="1">
    <citation type="submission" date="2015-07" db="EMBL/GenBank/DDBJ databases">
        <authorList>
            <person name="Kim K.M."/>
        </authorList>
    </citation>
    <scope>NUCLEOTIDE SEQUENCE [LARGE SCALE GENOMIC DNA]</scope>
    <source>
        <strain evidence="1 2">KCTC 12363</strain>
    </source>
</reference>
<dbReference type="InterPro" id="IPR011050">
    <property type="entry name" value="Pectin_lyase_fold/virulence"/>
</dbReference>
<dbReference type="PATRIC" id="fig|320787.5.peg.3508"/>
<dbReference type="InterPro" id="IPR012334">
    <property type="entry name" value="Pectin_lyas_fold"/>
</dbReference>
<dbReference type="SUPFAM" id="SSF51126">
    <property type="entry name" value="Pectin lyase-like"/>
    <property type="match status" value="1"/>
</dbReference>
<evidence type="ECO:0000313" key="1">
    <source>
        <dbReference type="EMBL" id="AKP52609.1"/>
    </source>
</evidence>
<dbReference type="KEGG" id="camu:CA2015_3212"/>
<accession>A0A0H4PEC0</accession>
<dbReference type="AlphaFoldDB" id="A0A0H4PEC0"/>
<name>A0A0H4PEC0_9BACT</name>
<dbReference type="Gene3D" id="2.160.20.10">
    <property type="entry name" value="Single-stranded right-handed beta-helix, Pectin lyase-like"/>
    <property type="match status" value="2"/>
</dbReference>
<dbReference type="STRING" id="320787.CA2015_3212"/>
<dbReference type="EMBL" id="CP012040">
    <property type="protein sequence ID" value="AKP52609.1"/>
    <property type="molecule type" value="Genomic_DNA"/>
</dbReference>
<organism evidence="1 2">
    <name type="scientific">Cyclobacterium amurskyense</name>
    <dbReference type="NCBI Taxonomy" id="320787"/>
    <lineage>
        <taxon>Bacteria</taxon>
        <taxon>Pseudomonadati</taxon>
        <taxon>Bacteroidota</taxon>
        <taxon>Cytophagia</taxon>
        <taxon>Cytophagales</taxon>
        <taxon>Cyclobacteriaceae</taxon>
        <taxon>Cyclobacterium</taxon>
    </lineage>
</organism>
<keyword evidence="2" id="KW-1185">Reference proteome</keyword>
<evidence type="ECO:0008006" key="3">
    <source>
        <dbReference type="Google" id="ProtNLM"/>
    </source>
</evidence>
<dbReference type="RefSeq" id="WP_048644572.1">
    <property type="nucleotide sequence ID" value="NZ_CP012040.1"/>
</dbReference>
<dbReference type="Proteomes" id="UP000036520">
    <property type="component" value="Chromosome"/>
</dbReference>
<evidence type="ECO:0000313" key="2">
    <source>
        <dbReference type="Proteomes" id="UP000036520"/>
    </source>
</evidence>
<proteinExistence type="predicted"/>
<gene>
    <name evidence="1" type="ORF">CA2015_3212</name>
</gene>
<protein>
    <recommendedName>
        <fullName evidence="3">Pectate lyase superfamily protein domain-containing protein</fullName>
    </recommendedName>
</protein>